<dbReference type="InterPro" id="IPR002355">
    <property type="entry name" value="Cu_oxidase_Cu_BS"/>
</dbReference>
<feature type="domain" description="Plastocyanin-like" evidence="6">
    <location>
        <begin position="210"/>
        <end position="363"/>
    </location>
</feature>
<dbReference type="Proteomes" id="UP000005408">
    <property type="component" value="Unassembled WGS sequence"/>
</dbReference>
<evidence type="ECO:0000313" key="9">
    <source>
        <dbReference type="EnsemblMetazoa" id="G9004.1:cds"/>
    </source>
</evidence>
<dbReference type="GO" id="GO:0005886">
    <property type="term" value="C:plasma membrane"/>
    <property type="evidence" value="ECO:0007669"/>
    <property type="project" value="TreeGrafter"/>
</dbReference>
<evidence type="ECO:0000256" key="2">
    <source>
        <dbReference type="ARBA" id="ARBA00022723"/>
    </source>
</evidence>
<keyword evidence="10" id="KW-1185">Reference proteome</keyword>
<evidence type="ECO:0000256" key="1">
    <source>
        <dbReference type="ARBA" id="ARBA00010609"/>
    </source>
</evidence>
<dbReference type="Pfam" id="PF07732">
    <property type="entry name" value="Cu-oxidase_3"/>
    <property type="match status" value="1"/>
</dbReference>
<name>A0A8W8NX78_MAGGI</name>
<evidence type="ECO:0000313" key="10">
    <source>
        <dbReference type="Proteomes" id="UP000005408"/>
    </source>
</evidence>
<evidence type="ECO:0000259" key="6">
    <source>
        <dbReference type="Pfam" id="PF00394"/>
    </source>
</evidence>
<dbReference type="OMA" id="LDSHIFW"/>
<feature type="domain" description="Plastocyanin-like" evidence="8">
    <location>
        <begin position="95"/>
        <end position="199"/>
    </location>
</feature>
<dbReference type="InterPro" id="IPR045087">
    <property type="entry name" value="Cu-oxidase_fam"/>
</dbReference>
<dbReference type="PANTHER" id="PTHR11709:SF394">
    <property type="entry name" value="FI03373P-RELATED"/>
    <property type="match status" value="1"/>
</dbReference>
<dbReference type="PROSITE" id="PS00080">
    <property type="entry name" value="MULTICOPPER_OXIDASE2"/>
    <property type="match status" value="1"/>
</dbReference>
<dbReference type="PROSITE" id="PS00079">
    <property type="entry name" value="MULTICOPPER_OXIDASE1"/>
    <property type="match status" value="1"/>
</dbReference>
<evidence type="ECO:0008006" key="11">
    <source>
        <dbReference type="Google" id="ProtNLM"/>
    </source>
</evidence>
<dbReference type="OrthoDB" id="2121828at2759"/>
<keyword evidence="4" id="KW-0186">Copper</keyword>
<dbReference type="EnsemblMetazoa" id="G9004.1">
    <property type="protein sequence ID" value="G9004.1:cds"/>
    <property type="gene ID" value="G9004"/>
</dbReference>
<dbReference type="InterPro" id="IPR011707">
    <property type="entry name" value="Cu-oxidase-like_N"/>
</dbReference>
<dbReference type="InterPro" id="IPR008972">
    <property type="entry name" value="Cupredoxin"/>
</dbReference>
<dbReference type="CDD" id="cd13858">
    <property type="entry name" value="CuRO_1_tcLCC2_insect_like"/>
    <property type="match status" value="1"/>
</dbReference>
<dbReference type="InterPro" id="IPR033138">
    <property type="entry name" value="Cu_oxidase_CS"/>
</dbReference>
<keyword evidence="3" id="KW-0560">Oxidoreductase</keyword>
<comment type="similarity">
    <text evidence="1">Belongs to the multicopper oxidase family.</text>
</comment>
<dbReference type="Gene3D" id="2.60.40.420">
    <property type="entry name" value="Cupredoxins - blue copper proteins"/>
    <property type="match status" value="3"/>
</dbReference>
<dbReference type="CDD" id="cd04205">
    <property type="entry name" value="CuRO_2_LCC_like"/>
    <property type="match status" value="1"/>
</dbReference>
<protein>
    <recommendedName>
        <fullName evidence="11">L-ascorbate oxidase</fullName>
    </recommendedName>
</protein>
<dbReference type="InterPro" id="IPR001117">
    <property type="entry name" value="Cu-oxidase_2nd"/>
</dbReference>
<keyword evidence="5" id="KW-1133">Transmembrane helix</keyword>
<feature type="domain" description="Plastocyanin-like" evidence="7">
    <location>
        <begin position="465"/>
        <end position="615"/>
    </location>
</feature>
<sequence length="718" mass="80235">MLIKNGLPPKYQRRPKMFIVPASVLLLVGVMPISVCFQCEKNVPHCVTSLIIDNSFTMIDKEKGPLYTENRKVLSVRHGQEVDINSVITADGWNMTRKLITANGTMPGPDIIVHQNQKITIVVYNHLLSEEVSIHWHGIEQFGTPAMDGVPFVTQCPILPGQSFNYTFIPHIGGTYFYHSHSGVQSDMGLFGAFVVLRERDPTPLGRQKIVQLQEWNHLHDPETILKSLNHVDTTADPINYFTGSHSVLINGRGEYDNNMAPLTVFRFDVSETYLLRVISASSNKFFLFSIPGIKLTVKETDGDEILPITVDKIIIYPGERYDIELNLQSVPEGLYNITVNLLVGRTLVVKREKNVGIAMMHVTNSINSSATVLNDSDTSEVVLNCPFLIYPNEPNFTCVPVSQLKSMNLENDIHVNKKANRTASHFLNFSYRGTKQSAVNGRIFRNPSVAALIQPDEVDVSCPRCDAENYCTCSYSVNLETGAEIILVMSNLGKEFLDTHPIHIHGHKFQILRMGLLSITSTGDVIPTNDIRCSESLTNEESLCYSVKWDNKTWNNLSNIPDINFQNGVRKDTIILPAGGYVVARIWATNPGVWLLHCHMTRHLFEGMAVMLNESFEHVVNLPSDIPICKSFYNKKKYLPQNTETTTPSSQTITKSTQSVHNTFTTKSKTSMFGENEDSVVLGIIITLAVLACLLVISNLYTIHVLRSQGKASITGH</sequence>
<evidence type="ECO:0000256" key="4">
    <source>
        <dbReference type="ARBA" id="ARBA00023008"/>
    </source>
</evidence>
<proteinExistence type="inferred from homology"/>
<evidence type="ECO:0000256" key="3">
    <source>
        <dbReference type="ARBA" id="ARBA00023002"/>
    </source>
</evidence>
<evidence type="ECO:0000256" key="5">
    <source>
        <dbReference type="SAM" id="Phobius"/>
    </source>
</evidence>
<dbReference type="Pfam" id="PF00394">
    <property type="entry name" value="Cu-oxidase"/>
    <property type="match status" value="1"/>
</dbReference>
<feature type="transmembrane region" description="Helical" evidence="5">
    <location>
        <begin position="681"/>
        <end position="702"/>
    </location>
</feature>
<dbReference type="GO" id="GO:0005507">
    <property type="term" value="F:copper ion binding"/>
    <property type="evidence" value="ECO:0007669"/>
    <property type="project" value="InterPro"/>
</dbReference>
<accession>A0A8W8NX78</accession>
<dbReference type="GO" id="GO:0016491">
    <property type="term" value="F:oxidoreductase activity"/>
    <property type="evidence" value="ECO:0007669"/>
    <property type="project" value="UniProtKB-KW"/>
</dbReference>
<organism evidence="9 10">
    <name type="scientific">Magallana gigas</name>
    <name type="common">Pacific oyster</name>
    <name type="synonym">Crassostrea gigas</name>
    <dbReference type="NCBI Taxonomy" id="29159"/>
    <lineage>
        <taxon>Eukaryota</taxon>
        <taxon>Metazoa</taxon>
        <taxon>Spiralia</taxon>
        <taxon>Lophotrochozoa</taxon>
        <taxon>Mollusca</taxon>
        <taxon>Bivalvia</taxon>
        <taxon>Autobranchia</taxon>
        <taxon>Pteriomorphia</taxon>
        <taxon>Ostreida</taxon>
        <taxon>Ostreoidea</taxon>
        <taxon>Ostreidae</taxon>
        <taxon>Magallana</taxon>
    </lineage>
</organism>
<evidence type="ECO:0000259" key="7">
    <source>
        <dbReference type="Pfam" id="PF07731"/>
    </source>
</evidence>
<dbReference type="CDD" id="cd13905">
    <property type="entry name" value="CuRO_3_tcLLC2_insect_like"/>
    <property type="match status" value="1"/>
</dbReference>
<evidence type="ECO:0000259" key="8">
    <source>
        <dbReference type="Pfam" id="PF07732"/>
    </source>
</evidence>
<keyword evidence="5" id="KW-0812">Transmembrane</keyword>
<dbReference type="InterPro" id="IPR011706">
    <property type="entry name" value="Cu-oxidase_C"/>
</dbReference>
<dbReference type="GO" id="GO:0006826">
    <property type="term" value="P:iron ion transport"/>
    <property type="evidence" value="ECO:0007669"/>
    <property type="project" value="TreeGrafter"/>
</dbReference>
<dbReference type="AlphaFoldDB" id="A0A8W8NX78"/>
<reference evidence="9" key="1">
    <citation type="submission" date="2022-08" db="UniProtKB">
        <authorList>
            <consortium name="EnsemblMetazoa"/>
        </authorList>
    </citation>
    <scope>IDENTIFICATION</scope>
    <source>
        <strain evidence="9">05x7-T-G4-1.051#20</strain>
    </source>
</reference>
<dbReference type="PANTHER" id="PTHR11709">
    <property type="entry name" value="MULTI-COPPER OXIDASE"/>
    <property type="match status" value="1"/>
</dbReference>
<keyword evidence="5" id="KW-0472">Membrane</keyword>
<keyword evidence="2" id="KW-0479">Metal-binding</keyword>
<dbReference type="SUPFAM" id="SSF49503">
    <property type="entry name" value="Cupredoxins"/>
    <property type="match status" value="3"/>
</dbReference>
<dbReference type="Pfam" id="PF07731">
    <property type="entry name" value="Cu-oxidase_2"/>
    <property type="match status" value="1"/>
</dbReference>